<evidence type="ECO:0000256" key="5">
    <source>
        <dbReference type="ARBA" id="ARBA00023186"/>
    </source>
</evidence>
<dbReference type="GO" id="GO:0016787">
    <property type="term" value="F:hydrolase activity"/>
    <property type="evidence" value="ECO:0007669"/>
    <property type="project" value="UniProtKB-KW"/>
</dbReference>
<evidence type="ECO:0000256" key="2">
    <source>
        <dbReference type="ARBA" id="ARBA00022741"/>
    </source>
</evidence>
<evidence type="ECO:0000313" key="7">
    <source>
        <dbReference type="Proteomes" id="UP001597119"/>
    </source>
</evidence>
<dbReference type="AlphaFoldDB" id="A0ABD6CDV6"/>
<dbReference type="CDD" id="cd03114">
    <property type="entry name" value="MMAA-like"/>
    <property type="match status" value="1"/>
</dbReference>
<keyword evidence="5" id="KW-0143">Chaperone</keyword>
<dbReference type="SUPFAM" id="SSF52540">
    <property type="entry name" value="P-loop containing nucleoside triphosphate hydrolases"/>
    <property type="match status" value="1"/>
</dbReference>
<dbReference type="Proteomes" id="UP001597119">
    <property type="component" value="Unassembled WGS sequence"/>
</dbReference>
<keyword evidence="3" id="KW-0378">Hydrolase</keyword>
<dbReference type="GO" id="GO:0005525">
    <property type="term" value="F:GTP binding"/>
    <property type="evidence" value="ECO:0007669"/>
    <property type="project" value="UniProtKB-KW"/>
</dbReference>
<sequence length="347" mass="37094">MTDQLIEELLAGKHRALARTITKIENRSPGYRELVSQLHEHTGDADVIGVTGSPGAGKSTLVDKLAESYREQGLTVGVIAIDPSSPFTGGAVLGDRIRMASNTGDMDVFFRSMSARGSLGGLSTATTDAVKALDAFGKDKIIIETVGAGQNEVDIVRTADTVAVLVPPGSGDDVQMLKAGILEIADLFVVNKADLDGADRTVQELKEMVEMRRNEVAVATGHHGAMEAETAETTSTASDESQSWTPPIVETVAKTGDGIGDLIDVLEDHADYLVESGQLEAKARSRYAAEIRTLLREDASELLASEIDARGGIDGFVDRVLDRKTDPYTIADEVLDPIEECVRDQRD</sequence>
<evidence type="ECO:0000256" key="3">
    <source>
        <dbReference type="ARBA" id="ARBA00022801"/>
    </source>
</evidence>
<proteinExistence type="inferred from homology"/>
<dbReference type="NCBIfam" id="TIGR00750">
    <property type="entry name" value="lao"/>
    <property type="match status" value="1"/>
</dbReference>
<protein>
    <submittedName>
        <fullName evidence="6">Methylmalonyl Co-A mutase-associated GTPase MeaB</fullName>
    </submittedName>
</protein>
<comment type="similarity">
    <text evidence="1">Belongs to the SIMIBI class G3E GTPase family. ArgK/MeaB subfamily.</text>
</comment>
<dbReference type="Gene3D" id="3.40.50.300">
    <property type="entry name" value="P-loop containing nucleotide triphosphate hydrolases"/>
    <property type="match status" value="1"/>
</dbReference>
<keyword evidence="7" id="KW-1185">Reference proteome</keyword>
<dbReference type="InterPro" id="IPR005129">
    <property type="entry name" value="GTPase_ArgK"/>
</dbReference>
<name>A0ABD6CDV6_9EURY</name>
<organism evidence="6 7">
    <name type="scientific">Halorientalis brevis</name>
    <dbReference type="NCBI Taxonomy" id="1126241"/>
    <lineage>
        <taxon>Archaea</taxon>
        <taxon>Methanobacteriati</taxon>
        <taxon>Methanobacteriota</taxon>
        <taxon>Stenosarchaea group</taxon>
        <taxon>Halobacteria</taxon>
        <taxon>Halobacteriales</taxon>
        <taxon>Haloarculaceae</taxon>
        <taxon>Halorientalis</taxon>
    </lineage>
</organism>
<dbReference type="RefSeq" id="WP_247373062.1">
    <property type="nucleotide sequence ID" value="NZ_JALLGV010000001.1"/>
</dbReference>
<dbReference type="InterPro" id="IPR027417">
    <property type="entry name" value="P-loop_NTPase"/>
</dbReference>
<dbReference type="PANTHER" id="PTHR43087:SF1">
    <property type="entry name" value="LAO_AO TRANSPORT SYSTEM ATPASE"/>
    <property type="match status" value="1"/>
</dbReference>
<dbReference type="PANTHER" id="PTHR43087">
    <property type="entry name" value="LYSINE/ARGININE/ORNITHINE TRANSPORT SYSTEM KINASE"/>
    <property type="match status" value="1"/>
</dbReference>
<evidence type="ECO:0000256" key="1">
    <source>
        <dbReference type="ARBA" id="ARBA00009625"/>
    </source>
</evidence>
<keyword evidence="2" id="KW-0547">Nucleotide-binding</keyword>
<dbReference type="Pfam" id="PF03308">
    <property type="entry name" value="MeaB"/>
    <property type="match status" value="1"/>
</dbReference>
<comment type="caution">
    <text evidence="6">The sequence shown here is derived from an EMBL/GenBank/DDBJ whole genome shotgun (WGS) entry which is preliminary data.</text>
</comment>
<dbReference type="InterPro" id="IPR052040">
    <property type="entry name" value="GTPase/Isobutyryl-CoA_mutase"/>
</dbReference>
<evidence type="ECO:0000313" key="6">
    <source>
        <dbReference type="EMBL" id="MFD1587554.1"/>
    </source>
</evidence>
<dbReference type="EMBL" id="JBHUDJ010000003">
    <property type="protein sequence ID" value="MFD1587554.1"/>
    <property type="molecule type" value="Genomic_DNA"/>
</dbReference>
<keyword evidence="4" id="KW-0342">GTP-binding</keyword>
<gene>
    <name evidence="6" type="primary">meaB</name>
    <name evidence="6" type="ORF">ACFR9U_11205</name>
</gene>
<evidence type="ECO:0000256" key="4">
    <source>
        <dbReference type="ARBA" id="ARBA00023134"/>
    </source>
</evidence>
<accession>A0ABD6CDV6</accession>
<reference evidence="6 7" key="1">
    <citation type="journal article" date="2019" name="Int. J. Syst. Evol. Microbiol.">
        <title>The Global Catalogue of Microorganisms (GCM) 10K type strain sequencing project: providing services to taxonomists for standard genome sequencing and annotation.</title>
        <authorList>
            <consortium name="The Broad Institute Genomics Platform"/>
            <consortium name="The Broad Institute Genome Sequencing Center for Infectious Disease"/>
            <person name="Wu L."/>
            <person name="Ma J."/>
        </authorList>
    </citation>
    <scope>NUCLEOTIDE SEQUENCE [LARGE SCALE GENOMIC DNA]</scope>
    <source>
        <strain evidence="6 7">CGMCC 1.12125</strain>
    </source>
</reference>